<dbReference type="InterPro" id="IPR013083">
    <property type="entry name" value="Znf_RING/FYVE/PHD"/>
</dbReference>
<dbReference type="PANTHER" id="PTHR23164:SF30">
    <property type="entry name" value="EARLY ENDOSOME ANTIGEN 1"/>
    <property type="match status" value="1"/>
</dbReference>
<feature type="region of interest" description="Disordered" evidence="5">
    <location>
        <begin position="95"/>
        <end position="115"/>
    </location>
</feature>
<dbReference type="SUPFAM" id="SSF57903">
    <property type="entry name" value="FYVE/PHD zinc finger"/>
    <property type="match status" value="1"/>
</dbReference>
<dbReference type="AlphaFoldDB" id="A0AAD5QA26"/>
<keyword evidence="1" id="KW-0479">Metal-binding</keyword>
<dbReference type="Pfam" id="PF01363">
    <property type="entry name" value="FYVE"/>
    <property type="match status" value="1"/>
</dbReference>
<evidence type="ECO:0000256" key="5">
    <source>
        <dbReference type="SAM" id="MobiDB-lite"/>
    </source>
</evidence>
<organism evidence="7 8">
    <name type="scientific">Pythium insidiosum</name>
    <name type="common">Pythiosis disease agent</name>
    <dbReference type="NCBI Taxonomy" id="114742"/>
    <lineage>
        <taxon>Eukaryota</taxon>
        <taxon>Sar</taxon>
        <taxon>Stramenopiles</taxon>
        <taxon>Oomycota</taxon>
        <taxon>Peronosporomycetes</taxon>
        <taxon>Pythiales</taxon>
        <taxon>Pythiaceae</taxon>
        <taxon>Pythium</taxon>
    </lineage>
</organism>
<dbReference type="SMART" id="SM00064">
    <property type="entry name" value="FYVE"/>
    <property type="match status" value="1"/>
</dbReference>
<reference evidence="7" key="1">
    <citation type="submission" date="2021-12" db="EMBL/GenBank/DDBJ databases">
        <title>Prjna785345.</title>
        <authorList>
            <person name="Rujirawat T."/>
            <person name="Krajaejun T."/>
        </authorList>
    </citation>
    <scope>NUCLEOTIDE SEQUENCE</scope>
    <source>
        <strain evidence="7">Pi057C3</strain>
    </source>
</reference>
<evidence type="ECO:0000313" key="8">
    <source>
        <dbReference type="Proteomes" id="UP001209570"/>
    </source>
</evidence>
<dbReference type="InterPro" id="IPR000306">
    <property type="entry name" value="Znf_FYVE"/>
</dbReference>
<evidence type="ECO:0000256" key="4">
    <source>
        <dbReference type="PROSITE-ProRule" id="PRU00091"/>
    </source>
</evidence>
<comment type="caution">
    <text evidence="7">The sequence shown here is derived from an EMBL/GenBank/DDBJ whole genome shotgun (WGS) entry which is preliminary data.</text>
</comment>
<sequence length="260" mass="28457">MGVSFPAVSMSPSGSPSVDMPRKKIQPEWRPDAASDSCLCCGKLFSLWCRRHHCRACGELVCAECSPFSEMLPEYGYDAPVRVCKQCNTSALFTSSSSSAMSCGSSPSDASSDSELDVDDDVVPWALEVIASHSTHKHSKLSYEYFVQSEAVSWLVDAGVVKKRSACAALFLRLVDEGYVTMKPWSGSKRTAFYILNDDACIESRLSHYGRAMHSETNKCSNCSQSFLESLTPAPGFCSIDCKTNSLISQADTARARRYL</sequence>
<dbReference type="PANTHER" id="PTHR23164">
    <property type="entry name" value="EARLY ENDOSOME ANTIGEN 1"/>
    <property type="match status" value="1"/>
</dbReference>
<protein>
    <recommendedName>
        <fullName evidence="6">FYVE-type domain-containing protein</fullName>
    </recommendedName>
</protein>
<dbReference type="EMBL" id="JAKCXM010000016">
    <property type="protein sequence ID" value="KAJ0407917.1"/>
    <property type="molecule type" value="Genomic_DNA"/>
</dbReference>
<dbReference type="Gene3D" id="3.30.40.10">
    <property type="entry name" value="Zinc/RING finger domain, C3HC4 (zinc finger)"/>
    <property type="match status" value="1"/>
</dbReference>
<dbReference type="Proteomes" id="UP001209570">
    <property type="component" value="Unassembled WGS sequence"/>
</dbReference>
<evidence type="ECO:0000259" key="6">
    <source>
        <dbReference type="PROSITE" id="PS50178"/>
    </source>
</evidence>
<feature type="domain" description="FYVE-type" evidence="6">
    <location>
        <begin position="32"/>
        <end position="92"/>
    </location>
</feature>
<dbReference type="InterPro" id="IPR017455">
    <property type="entry name" value="Znf_FYVE-rel"/>
</dbReference>
<accession>A0AAD5QA26</accession>
<evidence type="ECO:0000313" key="7">
    <source>
        <dbReference type="EMBL" id="KAJ0407917.1"/>
    </source>
</evidence>
<keyword evidence="2 4" id="KW-0863">Zinc-finger</keyword>
<feature type="region of interest" description="Disordered" evidence="5">
    <location>
        <begin position="1"/>
        <end position="23"/>
    </location>
</feature>
<evidence type="ECO:0000256" key="3">
    <source>
        <dbReference type="ARBA" id="ARBA00022833"/>
    </source>
</evidence>
<evidence type="ECO:0000256" key="1">
    <source>
        <dbReference type="ARBA" id="ARBA00022723"/>
    </source>
</evidence>
<keyword evidence="8" id="KW-1185">Reference proteome</keyword>
<feature type="compositionally biased region" description="Low complexity" evidence="5">
    <location>
        <begin position="95"/>
        <end position="111"/>
    </location>
</feature>
<dbReference type="PROSITE" id="PS50178">
    <property type="entry name" value="ZF_FYVE"/>
    <property type="match status" value="1"/>
</dbReference>
<evidence type="ECO:0000256" key="2">
    <source>
        <dbReference type="ARBA" id="ARBA00022771"/>
    </source>
</evidence>
<dbReference type="GO" id="GO:0008270">
    <property type="term" value="F:zinc ion binding"/>
    <property type="evidence" value="ECO:0007669"/>
    <property type="project" value="UniProtKB-KW"/>
</dbReference>
<gene>
    <name evidence="7" type="ORF">P43SY_009204</name>
</gene>
<proteinExistence type="predicted"/>
<name>A0AAD5QA26_PYTIN</name>
<dbReference type="InterPro" id="IPR011011">
    <property type="entry name" value="Znf_FYVE_PHD"/>
</dbReference>
<keyword evidence="3" id="KW-0862">Zinc</keyword>